<dbReference type="EMBL" id="FNAB01000003">
    <property type="protein sequence ID" value="SDD13016.1"/>
    <property type="molecule type" value="Genomic_DNA"/>
</dbReference>
<keyword evidence="3" id="KW-1185">Reference proteome</keyword>
<sequence length="140" mass="13539">MGAVGGFAALALVANPALGSAAVTGTAAVTTHDNTITVAFTGVGSPTLVGCWAEVVDARGNQVAGNVAYLTGGQGAYVSERLPNGKYTVRAVCLDGGGATTFTPVGGQSVTLDAGRTGVVSFGSVTLDFGNGSVGQSLGS</sequence>
<dbReference type="RefSeq" id="WP_072843460.1">
    <property type="nucleotide sequence ID" value="NZ_FNAB01000003.1"/>
</dbReference>
<accession>A0A1G6SA18</accession>
<gene>
    <name evidence="2" type="ORF">SAMN05444580_10345</name>
</gene>
<reference evidence="2 3" key="1">
    <citation type="submission" date="2016-10" db="EMBL/GenBank/DDBJ databases">
        <authorList>
            <person name="de Groot N.N."/>
        </authorList>
    </citation>
    <scope>NUCLEOTIDE SEQUENCE [LARGE SCALE GENOMIC DNA]</scope>
    <source>
        <strain evidence="2 3">JCM 11308</strain>
    </source>
</reference>
<evidence type="ECO:0000313" key="3">
    <source>
        <dbReference type="Proteomes" id="UP000199417"/>
    </source>
</evidence>
<proteinExistence type="predicted"/>
<name>A0A1G6SA18_9NOCA</name>
<organism evidence="2 3">
    <name type="scientific">Rhodococcus tukisamuensis</name>
    <dbReference type="NCBI Taxonomy" id="168276"/>
    <lineage>
        <taxon>Bacteria</taxon>
        <taxon>Bacillati</taxon>
        <taxon>Actinomycetota</taxon>
        <taxon>Actinomycetes</taxon>
        <taxon>Mycobacteriales</taxon>
        <taxon>Nocardiaceae</taxon>
        <taxon>Rhodococcus</taxon>
    </lineage>
</organism>
<feature type="chain" id="PRO_5011666392" description="Carboxypeptidase regulatory-like domain-containing protein" evidence="1">
    <location>
        <begin position="22"/>
        <end position="140"/>
    </location>
</feature>
<dbReference type="Proteomes" id="UP000199417">
    <property type="component" value="Unassembled WGS sequence"/>
</dbReference>
<dbReference type="AlphaFoldDB" id="A0A1G6SA18"/>
<evidence type="ECO:0000256" key="1">
    <source>
        <dbReference type="SAM" id="SignalP"/>
    </source>
</evidence>
<evidence type="ECO:0000313" key="2">
    <source>
        <dbReference type="EMBL" id="SDD13016.1"/>
    </source>
</evidence>
<feature type="signal peptide" evidence="1">
    <location>
        <begin position="1"/>
        <end position="21"/>
    </location>
</feature>
<protein>
    <recommendedName>
        <fullName evidence="4">Carboxypeptidase regulatory-like domain-containing protein</fullName>
    </recommendedName>
</protein>
<keyword evidence="1" id="KW-0732">Signal</keyword>
<dbReference type="SUPFAM" id="SSF117074">
    <property type="entry name" value="Hypothetical protein PA1324"/>
    <property type="match status" value="1"/>
</dbReference>
<evidence type="ECO:0008006" key="4">
    <source>
        <dbReference type="Google" id="ProtNLM"/>
    </source>
</evidence>